<sequence length="117" mass="12599">MALAKFMKFPHLPLGAQFEFEGKVYTKVSPLVASAEDGSGQRVIPRYAVLRPIGDSVQPKAAAHAGQLDPDKVRVAFARFEADAMRLLDEACGDDAGRGDALKAELVEAGQRFLEAL</sequence>
<gene>
    <name evidence="1" type="ORF">SFMTTN_1526</name>
</gene>
<evidence type="ECO:0000313" key="1">
    <source>
        <dbReference type="EMBL" id="GBL45715.1"/>
    </source>
</evidence>
<evidence type="ECO:0000313" key="2">
    <source>
        <dbReference type="Proteomes" id="UP000286806"/>
    </source>
</evidence>
<dbReference type="Proteomes" id="UP000286806">
    <property type="component" value="Unassembled WGS sequence"/>
</dbReference>
<dbReference type="EMBL" id="BGOW01000014">
    <property type="protein sequence ID" value="GBL45715.1"/>
    <property type="molecule type" value="Genomic_DNA"/>
</dbReference>
<proteinExistence type="predicted"/>
<name>A0A401JDG4_9PROT</name>
<keyword evidence="2" id="KW-1185">Reference proteome</keyword>
<reference evidence="1 2" key="1">
    <citation type="journal article" date="2019" name="Front. Microbiol.">
        <title>Genomes of Neutrophilic Sulfur-Oxidizing Chemolithoautotrophs Representing 9 Proteobacterial Species From 8 Genera.</title>
        <authorList>
            <person name="Watanabe T."/>
            <person name="Kojima H."/>
            <person name="Umezawa K."/>
            <person name="Hori C."/>
            <person name="Takasuka T.E."/>
            <person name="Kato Y."/>
            <person name="Fukui M."/>
        </authorList>
    </citation>
    <scope>NUCLEOTIDE SEQUENCE [LARGE SCALE GENOMIC DNA]</scope>
    <source>
        <strain evidence="1 2">TTN</strain>
    </source>
</reference>
<accession>A0A401JDG4</accession>
<protein>
    <submittedName>
        <fullName evidence="1">Uncharacterized protein</fullName>
    </submittedName>
</protein>
<dbReference type="AlphaFoldDB" id="A0A401JDG4"/>
<organism evidence="1 2">
    <name type="scientific">Sulfuriferula multivorans</name>
    <dbReference type="NCBI Taxonomy" id="1559896"/>
    <lineage>
        <taxon>Bacteria</taxon>
        <taxon>Pseudomonadati</taxon>
        <taxon>Pseudomonadota</taxon>
        <taxon>Betaproteobacteria</taxon>
        <taxon>Nitrosomonadales</taxon>
        <taxon>Sulfuricellaceae</taxon>
        <taxon>Sulfuriferula</taxon>
    </lineage>
</organism>
<comment type="caution">
    <text evidence="1">The sequence shown here is derived from an EMBL/GenBank/DDBJ whole genome shotgun (WGS) entry which is preliminary data.</text>
</comment>